<evidence type="ECO:0000256" key="1">
    <source>
        <dbReference type="SAM" id="SignalP"/>
    </source>
</evidence>
<keyword evidence="3" id="KW-0378">Hydrolase</keyword>
<organism evidence="3 4">
    <name type="scientific">Grimontia celer</name>
    <dbReference type="NCBI Taxonomy" id="1796497"/>
    <lineage>
        <taxon>Bacteria</taxon>
        <taxon>Pseudomonadati</taxon>
        <taxon>Pseudomonadota</taxon>
        <taxon>Gammaproteobacteria</taxon>
        <taxon>Vibrionales</taxon>
        <taxon>Vibrionaceae</taxon>
        <taxon>Grimontia</taxon>
    </lineage>
</organism>
<feature type="chain" id="PRO_5007281733" evidence="1">
    <location>
        <begin position="21"/>
        <end position="435"/>
    </location>
</feature>
<dbReference type="STRING" id="1796497.GCE9029_00870"/>
<dbReference type="InterPro" id="IPR050789">
    <property type="entry name" value="Diverse_Enzym_Activities"/>
</dbReference>
<protein>
    <submittedName>
        <fullName evidence="3">6-aminohexanoate-dimer hydrolase</fullName>
        <ecNumber evidence="3">3.5.1.46</ecNumber>
    </submittedName>
</protein>
<keyword evidence="4" id="KW-1185">Reference proteome</keyword>
<keyword evidence="1" id="KW-0732">Signal</keyword>
<dbReference type="PANTHER" id="PTHR43283">
    <property type="entry name" value="BETA-LACTAMASE-RELATED"/>
    <property type="match status" value="1"/>
</dbReference>
<dbReference type="RefSeq" id="WP_062661187.1">
    <property type="nucleotide sequence ID" value="NZ_FIZX01000001.1"/>
</dbReference>
<dbReference type="SUPFAM" id="SSF56601">
    <property type="entry name" value="beta-lactamase/transpeptidase-like"/>
    <property type="match status" value="1"/>
</dbReference>
<feature type="signal peptide" evidence="1">
    <location>
        <begin position="1"/>
        <end position="20"/>
    </location>
</feature>
<dbReference type="InterPro" id="IPR012338">
    <property type="entry name" value="Beta-lactam/transpept-like"/>
</dbReference>
<feature type="domain" description="Beta-lactamase-related" evidence="2">
    <location>
        <begin position="106"/>
        <end position="411"/>
    </location>
</feature>
<evidence type="ECO:0000313" key="4">
    <source>
        <dbReference type="Proteomes" id="UP000071641"/>
    </source>
</evidence>
<sequence>MRKTLTTAVIAMGMSAGAWAEAKVAMDTVPASAESQVTLSNWSAQPYNHWSFKNAGIHPSLMVPRGGNISEIPQALNDAVPNFAFDFDGQNYTVRSAMMGDDTDGVVVIKDGKIVYEEYFNGFGPHDHHIWASSTKTLVGQVMGLLIEEGLVSDTAKVETYLPELKGTHFGDRTVRDILNMVSALDYNEDYVNFEPGQISTEYFRRLGFVPAFDLMALDPTKSDTPRGILQLLPQFEQTEAFEPGYKFEYHSPNVDVAGWIISRVTGKPLHTVISEKVWSKLGAEHDAFMAADVGFNAIATGGFNTTLRDFARVGIAMADNGAYNGEQVFSEKWVKESFMLTDEEKEHVAKSNYKDPNSPAYDPWLEGYKNYLWVHDSEKGIATFRGVFGQHLYINKDKDVVIATFSSAESASNAVRSTNKPRLAAFDAIAEQLK</sequence>
<dbReference type="Pfam" id="PF00144">
    <property type="entry name" value="Beta-lactamase"/>
    <property type="match status" value="1"/>
</dbReference>
<dbReference type="InterPro" id="IPR001466">
    <property type="entry name" value="Beta-lactam-related"/>
</dbReference>
<reference evidence="4" key="1">
    <citation type="submission" date="2016-02" db="EMBL/GenBank/DDBJ databases">
        <authorList>
            <person name="Rodrigo-Torres Lidia"/>
            <person name="Arahal R.David."/>
        </authorList>
    </citation>
    <scope>NUCLEOTIDE SEQUENCE [LARGE SCALE GENOMIC DNA]</scope>
    <source>
        <strain evidence="4">CECT 9029</strain>
    </source>
</reference>
<accession>A0A128EWV5</accession>
<dbReference type="EMBL" id="FIZX01000001">
    <property type="protein sequence ID" value="CZF78501.1"/>
    <property type="molecule type" value="Genomic_DNA"/>
</dbReference>
<gene>
    <name evidence="3" type="primary">nylB'</name>
    <name evidence="3" type="ORF">GCE9029_00870</name>
</gene>
<dbReference type="GO" id="GO:0019875">
    <property type="term" value="F:6-aminohexanoate-dimer hydrolase activity"/>
    <property type="evidence" value="ECO:0007669"/>
    <property type="project" value="UniProtKB-EC"/>
</dbReference>
<evidence type="ECO:0000259" key="2">
    <source>
        <dbReference type="Pfam" id="PF00144"/>
    </source>
</evidence>
<proteinExistence type="predicted"/>
<dbReference type="AlphaFoldDB" id="A0A128EWV5"/>
<name>A0A128EWV5_9GAMM</name>
<evidence type="ECO:0000313" key="3">
    <source>
        <dbReference type="EMBL" id="CZF78501.1"/>
    </source>
</evidence>
<dbReference type="OrthoDB" id="9814204at2"/>
<dbReference type="EC" id="3.5.1.46" evidence="3"/>
<dbReference type="Proteomes" id="UP000071641">
    <property type="component" value="Unassembled WGS sequence"/>
</dbReference>
<dbReference type="PANTHER" id="PTHR43283:SF7">
    <property type="entry name" value="BETA-LACTAMASE-RELATED DOMAIN-CONTAINING PROTEIN"/>
    <property type="match status" value="1"/>
</dbReference>
<dbReference type="Gene3D" id="3.40.710.10">
    <property type="entry name" value="DD-peptidase/beta-lactamase superfamily"/>
    <property type="match status" value="1"/>
</dbReference>